<organism evidence="2 3">
    <name type="scientific">Streptomyces coerulescens</name>
    <dbReference type="NCBI Taxonomy" id="29304"/>
    <lineage>
        <taxon>Bacteria</taxon>
        <taxon>Bacillati</taxon>
        <taxon>Actinomycetota</taxon>
        <taxon>Actinomycetes</taxon>
        <taxon>Kitasatosporales</taxon>
        <taxon>Streptomycetaceae</taxon>
        <taxon>Streptomyces</taxon>
    </lineage>
</organism>
<gene>
    <name evidence="2" type="ORF">ACFPQ9_08450</name>
</gene>
<comment type="caution">
    <text evidence="2">The sequence shown here is derived from an EMBL/GenBank/DDBJ whole genome shotgun (WGS) entry which is preliminary data.</text>
</comment>
<dbReference type="InterPro" id="IPR003018">
    <property type="entry name" value="GAF"/>
</dbReference>
<dbReference type="SUPFAM" id="SSF55781">
    <property type="entry name" value="GAF domain-like"/>
    <property type="match status" value="1"/>
</dbReference>
<dbReference type="SMART" id="SM00065">
    <property type="entry name" value="GAF"/>
    <property type="match status" value="1"/>
</dbReference>
<dbReference type="EMBL" id="JBHSKM010000004">
    <property type="protein sequence ID" value="MFC5213864.1"/>
    <property type="molecule type" value="Genomic_DNA"/>
</dbReference>
<feature type="domain" description="GAF" evidence="1">
    <location>
        <begin position="47"/>
        <end position="217"/>
    </location>
</feature>
<proteinExistence type="predicted"/>
<name>A0ABW0CDD2_STRCD</name>
<reference evidence="3" key="1">
    <citation type="journal article" date="2019" name="Int. J. Syst. Evol. Microbiol.">
        <title>The Global Catalogue of Microorganisms (GCM) 10K type strain sequencing project: providing services to taxonomists for standard genome sequencing and annotation.</title>
        <authorList>
            <consortium name="The Broad Institute Genomics Platform"/>
            <consortium name="The Broad Institute Genome Sequencing Center for Infectious Disease"/>
            <person name="Wu L."/>
            <person name="Ma J."/>
        </authorList>
    </citation>
    <scope>NUCLEOTIDE SEQUENCE [LARGE SCALE GENOMIC DNA]</scope>
    <source>
        <strain evidence="3">KCTC 42586</strain>
    </source>
</reference>
<sequence>MNHPHNLVGPLEHVTASYTSAPPRPAHKVTATHTADQLAAWVAFSLDEPSALKTLQDAAEELRDVPELAAVLPRVAGAAMALVDAEFGNIQFLDPRDDSLVLVTQSGFGHEFLDHFAVVRDHHSVCGRAARQGTQAVTADVRDDQAFTPHQEIFRISGVRSVQSTPLVDHAGRLMGMISTHTSQPGRPSDQDLRIMELYGQLAGEVIARHLVGPGADDHPAGLPHNGTTLDQRLPLLGRTGSTNGSTQWVYRVDESYGSAGCRTYGVHPDQWRGRITTDSPDHDAEYAATLVARDLRAEWNIHRPGSARPVHIHVWRGWEGTHRDAAFTLEIQPDLDGRRHRAVDSA</sequence>
<evidence type="ECO:0000313" key="2">
    <source>
        <dbReference type="EMBL" id="MFC5213864.1"/>
    </source>
</evidence>
<keyword evidence="3" id="KW-1185">Reference proteome</keyword>
<dbReference type="Gene3D" id="3.30.450.40">
    <property type="match status" value="1"/>
</dbReference>
<protein>
    <submittedName>
        <fullName evidence="2">GAF domain-containing protein</fullName>
    </submittedName>
</protein>
<accession>A0ABW0CDD2</accession>
<evidence type="ECO:0000259" key="1">
    <source>
        <dbReference type="SMART" id="SM00065"/>
    </source>
</evidence>
<dbReference type="Proteomes" id="UP001596263">
    <property type="component" value="Unassembled WGS sequence"/>
</dbReference>
<dbReference type="Pfam" id="PF13185">
    <property type="entry name" value="GAF_2"/>
    <property type="match status" value="1"/>
</dbReference>
<dbReference type="RefSeq" id="WP_380849165.1">
    <property type="nucleotide sequence ID" value="NZ_JBHSKM010000004.1"/>
</dbReference>
<dbReference type="InterPro" id="IPR029016">
    <property type="entry name" value="GAF-like_dom_sf"/>
</dbReference>
<evidence type="ECO:0000313" key="3">
    <source>
        <dbReference type="Proteomes" id="UP001596263"/>
    </source>
</evidence>